<keyword evidence="13 14" id="KW-0472">Membrane</keyword>
<evidence type="ECO:0000313" key="17">
    <source>
        <dbReference type="Proteomes" id="UP000824007"/>
    </source>
</evidence>
<dbReference type="Pfam" id="PF02518">
    <property type="entry name" value="HATPase_c"/>
    <property type="match status" value="1"/>
</dbReference>
<keyword evidence="12" id="KW-0902">Two-component regulatory system</keyword>
<evidence type="ECO:0000259" key="15">
    <source>
        <dbReference type="PROSITE" id="PS50109"/>
    </source>
</evidence>
<evidence type="ECO:0000256" key="2">
    <source>
        <dbReference type="ARBA" id="ARBA00004651"/>
    </source>
</evidence>
<name>A0A9D1YSQ2_9FIRM</name>
<comment type="subcellular location">
    <subcellularLocation>
        <location evidence="2">Cell membrane</location>
        <topology evidence="2">Multi-pass membrane protein</topology>
    </subcellularLocation>
</comment>
<dbReference type="Proteomes" id="UP000824007">
    <property type="component" value="Unassembled WGS sequence"/>
</dbReference>
<feature type="domain" description="Histidine kinase" evidence="15">
    <location>
        <begin position="310"/>
        <end position="528"/>
    </location>
</feature>
<dbReference type="EC" id="2.7.13.3" evidence="3"/>
<dbReference type="GO" id="GO:0000155">
    <property type="term" value="F:phosphorelay sensor kinase activity"/>
    <property type="evidence" value="ECO:0007669"/>
    <property type="project" value="InterPro"/>
</dbReference>
<dbReference type="InterPro" id="IPR050398">
    <property type="entry name" value="HssS/ArlS-like"/>
</dbReference>
<reference evidence="16" key="2">
    <citation type="submission" date="2021-04" db="EMBL/GenBank/DDBJ databases">
        <authorList>
            <person name="Gilroy R."/>
        </authorList>
    </citation>
    <scope>NUCLEOTIDE SEQUENCE</scope>
    <source>
        <strain evidence="16">ChiSxjej3B15-24422</strain>
    </source>
</reference>
<dbReference type="InterPro" id="IPR003594">
    <property type="entry name" value="HATPase_dom"/>
</dbReference>
<dbReference type="PANTHER" id="PTHR45528:SF1">
    <property type="entry name" value="SENSOR HISTIDINE KINASE CPXA"/>
    <property type="match status" value="1"/>
</dbReference>
<sequence>MKTGNRRREDLFRFLAENYVFFTVMNLVILTGIYLVLSAYGKHVAPTPDAAGLLEALPDVSDQELGRLQVSAWLGRDFGFLALDGEGNVLCRQGDAGDSSFPEETLACIPDYYADSRVLAAELPEGGYLLTRAAYLEDESLAITGYAFLDENRAWKSGTILERESPFTAEELEYLMGRDGQGRSIYRHSYENPEGLFRQAVFWMREAGSKEYRLFYRVVDGIKWFILPIYLGTAAFCIFWLSRRVKRLLAPLNAAAANLAADRPSGLEGYSGPAEFKELADNFLYLEKALQKSEEERQRLDGEKRKLLSDISHDLKTPVTVIQGYASALRDGLTAPEDQKKYLDAISKKADRVSELLQTFHEYSRLDRPDMPVSRRQEDLCGLVREYFAERYQELELAGFEVEASIPEESIPVCADRALLRRAMENIVNNAAAYNPPGTKLTVEVAEEEGRAKIRIADDGIGIPEELKRDLFRPFATGDAARGSGHGSGLGLAITAKILELHGGSVRLEEPSPFGKGASFLLVLPLEQPDGTSPRRHTART</sequence>
<gene>
    <name evidence="16" type="ORF">H9831_07385</name>
</gene>
<dbReference type="PROSITE" id="PS50109">
    <property type="entry name" value="HIS_KIN"/>
    <property type="match status" value="1"/>
</dbReference>
<evidence type="ECO:0000256" key="10">
    <source>
        <dbReference type="ARBA" id="ARBA00022840"/>
    </source>
</evidence>
<evidence type="ECO:0000256" key="12">
    <source>
        <dbReference type="ARBA" id="ARBA00023012"/>
    </source>
</evidence>
<dbReference type="Gene3D" id="3.30.565.10">
    <property type="entry name" value="Histidine kinase-like ATPase, C-terminal domain"/>
    <property type="match status" value="1"/>
</dbReference>
<dbReference type="InterPro" id="IPR036890">
    <property type="entry name" value="HATPase_C_sf"/>
</dbReference>
<keyword evidence="10" id="KW-0067">ATP-binding</keyword>
<dbReference type="InterPro" id="IPR036097">
    <property type="entry name" value="HisK_dim/P_sf"/>
</dbReference>
<feature type="transmembrane region" description="Helical" evidence="14">
    <location>
        <begin position="20"/>
        <end position="40"/>
    </location>
</feature>
<dbReference type="SUPFAM" id="SSF55874">
    <property type="entry name" value="ATPase domain of HSP90 chaperone/DNA topoisomerase II/histidine kinase"/>
    <property type="match status" value="1"/>
</dbReference>
<reference evidence="16" key="1">
    <citation type="journal article" date="2021" name="PeerJ">
        <title>Extensive microbial diversity within the chicken gut microbiome revealed by metagenomics and culture.</title>
        <authorList>
            <person name="Gilroy R."/>
            <person name="Ravi A."/>
            <person name="Getino M."/>
            <person name="Pursley I."/>
            <person name="Horton D.L."/>
            <person name="Alikhan N.F."/>
            <person name="Baker D."/>
            <person name="Gharbi K."/>
            <person name="Hall N."/>
            <person name="Watson M."/>
            <person name="Adriaenssens E.M."/>
            <person name="Foster-Nyarko E."/>
            <person name="Jarju S."/>
            <person name="Secka A."/>
            <person name="Antonio M."/>
            <person name="Oren A."/>
            <person name="Chaudhuri R.R."/>
            <person name="La Ragione R."/>
            <person name="Hildebrand F."/>
            <person name="Pallen M.J."/>
        </authorList>
    </citation>
    <scope>NUCLEOTIDE SEQUENCE</scope>
    <source>
        <strain evidence="16">ChiSxjej3B15-24422</strain>
    </source>
</reference>
<dbReference type="InterPro" id="IPR003661">
    <property type="entry name" value="HisK_dim/P_dom"/>
</dbReference>
<proteinExistence type="predicted"/>
<evidence type="ECO:0000256" key="13">
    <source>
        <dbReference type="ARBA" id="ARBA00023136"/>
    </source>
</evidence>
<evidence type="ECO:0000256" key="9">
    <source>
        <dbReference type="ARBA" id="ARBA00022777"/>
    </source>
</evidence>
<keyword evidence="4" id="KW-1003">Cell membrane</keyword>
<keyword evidence="8" id="KW-0547">Nucleotide-binding</keyword>
<evidence type="ECO:0000256" key="3">
    <source>
        <dbReference type="ARBA" id="ARBA00012438"/>
    </source>
</evidence>
<keyword evidence="5" id="KW-0597">Phosphoprotein</keyword>
<keyword evidence="6" id="KW-0808">Transferase</keyword>
<evidence type="ECO:0000256" key="6">
    <source>
        <dbReference type="ARBA" id="ARBA00022679"/>
    </source>
</evidence>
<dbReference type="PRINTS" id="PR00344">
    <property type="entry name" value="BCTRLSENSOR"/>
</dbReference>
<evidence type="ECO:0000313" key="16">
    <source>
        <dbReference type="EMBL" id="HIY60482.1"/>
    </source>
</evidence>
<dbReference type="Gene3D" id="1.10.287.130">
    <property type="match status" value="1"/>
</dbReference>
<evidence type="ECO:0000256" key="5">
    <source>
        <dbReference type="ARBA" id="ARBA00022553"/>
    </source>
</evidence>
<dbReference type="CDD" id="cd00082">
    <property type="entry name" value="HisKA"/>
    <property type="match status" value="1"/>
</dbReference>
<dbReference type="SUPFAM" id="SSF47384">
    <property type="entry name" value="Homodimeric domain of signal transducing histidine kinase"/>
    <property type="match status" value="1"/>
</dbReference>
<comment type="catalytic activity">
    <reaction evidence="1">
        <text>ATP + protein L-histidine = ADP + protein N-phospho-L-histidine.</text>
        <dbReference type="EC" id="2.7.13.3"/>
    </reaction>
</comment>
<evidence type="ECO:0000256" key="14">
    <source>
        <dbReference type="SAM" id="Phobius"/>
    </source>
</evidence>
<keyword evidence="11 14" id="KW-1133">Transmembrane helix</keyword>
<dbReference type="GO" id="GO:0005524">
    <property type="term" value="F:ATP binding"/>
    <property type="evidence" value="ECO:0007669"/>
    <property type="project" value="UniProtKB-KW"/>
</dbReference>
<dbReference type="AlphaFoldDB" id="A0A9D1YSQ2"/>
<evidence type="ECO:0000256" key="8">
    <source>
        <dbReference type="ARBA" id="ARBA00022741"/>
    </source>
</evidence>
<dbReference type="InterPro" id="IPR004358">
    <property type="entry name" value="Sig_transdc_His_kin-like_C"/>
</dbReference>
<keyword evidence="9 16" id="KW-0418">Kinase</keyword>
<evidence type="ECO:0000256" key="7">
    <source>
        <dbReference type="ARBA" id="ARBA00022692"/>
    </source>
</evidence>
<dbReference type="InterPro" id="IPR005467">
    <property type="entry name" value="His_kinase_dom"/>
</dbReference>
<dbReference type="Pfam" id="PF00512">
    <property type="entry name" value="HisKA"/>
    <property type="match status" value="1"/>
</dbReference>
<dbReference type="SMART" id="SM00387">
    <property type="entry name" value="HATPase_c"/>
    <property type="match status" value="1"/>
</dbReference>
<organism evidence="16 17">
    <name type="scientific">Candidatus Eisenbergiella pullistercoris</name>
    <dbReference type="NCBI Taxonomy" id="2838555"/>
    <lineage>
        <taxon>Bacteria</taxon>
        <taxon>Bacillati</taxon>
        <taxon>Bacillota</taxon>
        <taxon>Clostridia</taxon>
        <taxon>Lachnospirales</taxon>
        <taxon>Lachnospiraceae</taxon>
        <taxon>Eisenbergiella</taxon>
    </lineage>
</organism>
<dbReference type="PANTHER" id="PTHR45528">
    <property type="entry name" value="SENSOR HISTIDINE KINASE CPXA"/>
    <property type="match status" value="1"/>
</dbReference>
<accession>A0A9D1YSQ2</accession>
<dbReference type="SMART" id="SM00388">
    <property type="entry name" value="HisKA"/>
    <property type="match status" value="1"/>
</dbReference>
<evidence type="ECO:0000256" key="4">
    <source>
        <dbReference type="ARBA" id="ARBA00022475"/>
    </source>
</evidence>
<comment type="caution">
    <text evidence="16">The sequence shown here is derived from an EMBL/GenBank/DDBJ whole genome shotgun (WGS) entry which is preliminary data.</text>
</comment>
<evidence type="ECO:0000256" key="1">
    <source>
        <dbReference type="ARBA" id="ARBA00000085"/>
    </source>
</evidence>
<protein>
    <recommendedName>
        <fullName evidence="3">histidine kinase</fullName>
        <ecNumber evidence="3">2.7.13.3</ecNumber>
    </recommendedName>
</protein>
<feature type="transmembrane region" description="Helical" evidence="14">
    <location>
        <begin position="222"/>
        <end position="241"/>
    </location>
</feature>
<dbReference type="EMBL" id="DXDD01000094">
    <property type="protein sequence ID" value="HIY60482.1"/>
    <property type="molecule type" value="Genomic_DNA"/>
</dbReference>
<dbReference type="GO" id="GO:0005886">
    <property type="term" value="C:plasma membrane"/>
    <property type="evidence" value="ECO:0007669"/>
    <property type="project" value="UniProtKB-SubCell"/>
</dbReference>
<evidence type="ECO:0000256" key="11">
    <source>
        <dbReference type="ARBA" id="ARBA00022989"/>
    </source>
</evidence>
<dbReference type="CDD" id="cd00075">
    <property type="entry name" value="HATPase"/>
    <property type="match status" value="1"/>
</dbReference>
<keyword evidence="7 14" id="KW-0812">Transmembrane</keyword>